<evidence type="ECO:0000313" key="2">
    <source>
        <dbReference type="Proteomes" id="UP000188532"/>
    </source>
</evidence>
<accession>A0A1V3WAL2</accession>
<dbReference type="EMBL" id="MVBN01000014">
    <property type="protein sequence ID" value="OOK64029.1"/>
    <property type="molecule type" value="Genomic_DNA"/>
</dbReference>
<name>A0A1V3WAL2_MYCKA</name>
<gene>
    <name evidence="1" type="ORF">BZL29_8332</name>
</gene>
<sequence length="64" mass="7323">MNFQPRLQFSAQTSKIQGNEQQRFVALVNPVRRAVRACRSARLGRGGGMQWVARVQRLRLGRRG</sequence>
<reference evidence="1 2" key="1">
    <citation type="submission" date="2017-02" db="EMBL/GenBank/DDBJ databases">
        <title>Complete genome sequences of Mycobacterium kansasii strains isolated from rhesus macaques.</title>
        <authorList>
            <person name="Panda A."/>
            <person name="Nagaraj S."/>
            <person name="Zhao X."/>
            <person name="Tettelin H."/>
            <person name="Detolla L.J."/>
        </authorList>
    </citation>
    <scope>NUCLEOTIDE SEQUENCE [LARGE SCALE GENOMIC DNA]</scope>
    <source>
        <strain evidence="1 2">11-3469</strain>
    </source>
</reference>
<organism evidence="1 2">
    <name type="scientific">Mycobacterium kansasii</name>
    <dbReference type="NCBI Taxonomy" id="1768"/>
    <lineage>
        <taxon>Bacteria</taxon>
        <taxon>Bacillati</taxon>
        <taxon>Actinomycetota</taxon>
        <taxon>Actinomycetes</taxon>
        <taxon>Mycobacteriales</taxon>
        <taxon>Mycobacteriaceae</taxon>
        <taxon>Mycobacterium</taxon>
    </lineage>
</organism>
<evidence type="ECO:0000313" key="1">
    <source>
        <dbReference type="EMBL" id="OOK64029.1"/>
    </source>
</evidence>
<comment type="caution">
    <text evidence="1">The sequence shown here is derived from an EMBL/GenBank/DDBJ whole genome shotgun (WGS) entry which is preliminary data.</text>
</comment>
<dbReference type="AlphaFoldDB" id="A0A1V3WAL2"/>
<protein>
    <submittedName>
        <fullName evidence="1">Uncharacterized protein</fullName>
    </submittedName>
</protein>
<proteinExistence type="predicted"/>
<dbReference type="Proteomes" id="UP000188532">
    <property type="component" value="Unassembled WGS sequence"/>
</dbReference>